<dbReference type="Proteomes" id="UP000032180">
    <property type="component" value="Chromosome 3"/>
</dbReference>
<evidence type="ECO:0000256" key="8">
    <source>
        <dbReference type="PROSITE-ProRule" id="PRU00108"/>
    </source>
</evidence>
<keyword evidence="4 8" id="KW-0238">DNA-binding</keyword>
<keyword evidence="6" id="KW-0804">Transcription</keyword>
<reference evidence="11" key="3">
    <citation type="submission" date="2015-04" db="UniProtKB">
        <authorList>
            <consortium name="EnsemblPlants"/>
        </authorList>
    </citation>
    <scope>IDENTIFICATION</scope>
</reference>
<feature type="region of interest" description="Disordered" evidence="9">
    <location>
        <begin position="219"/>
        <end position="238"/>
    </location>
</feature>
<dbReference type="GO" id="GO:0006355">
    <property type="term" value="P:regulation of DNA-templated transcription"/>
    <property type="evidence" value="ECO:0007669"/>
    <property type="project" value="InterPro"/>
</dbReference>
<evidence type="ECO:0000256" key="4">
    <source>
        <dbReference type="ARBA" id="ARBA00023125"/>
    </source>
</evidence>
<sequence>MVATKQLHSHHQLCGDAQCHLRHRPVIAAGAESCCGAGPLVLLTLASGGAAAVEDGNGHGGGCCCSCAGAAAAAAPQPATMVSALRSSRYLLPAQELLREAVSMEEVAAADDDDGHDEAMREAGDRARAAANTAGGVQAKLLSLLSELESRHEHYFGELCRVSAVFEPALGGAATAAYTALMARAMSRHFANLRRAILRKLTLHAAASRRPAFLRLAQVEDDEDDGEEEEDEDEDEVVDRVVRRTKQAAWRPLRGLPEDSVAVLRAWLFDHFLHPYPNDNEKLMLAVTTGLSRTQISNWFINARVRLWKPMVEEMYNDEFSDDSADIGGGGGASSS</sequence>
<dbReference type="Pfam" id="PF07526">
    <property type="entry name" value="POX"/>
    <property type="match status" value="1"/>
</dbReference>
<name>A0A0D9VXF7_9ORYZ</name>
<protein>
    <recommendedName>
        <fullName evidence="10">Homeobox domain-containing protein</fullName>
    </recommendedName>
</protein>
<dbReference type="AlphaFoldDB" id="A0A0D9VXF7"/>
<evidence type="ECO:0000256" key="5">
    <source>
        <dbReference type="ARBA" id="ARBA00023155"/>
    </source>
</evidence>
<dbReference type="EnsemblPlants" id="LPERR03G24420.1">
    <property type="protein sequence ID" value="LPERR03G24420.1"/>
    <property type="gene ID" value="LPERR03G24420"/>
</dbReference>
<reference evidence="11 12" key="1">
    <citation type="submission" date="2012-08" db="EMBL/GenBank/DDBJ databases">
        <title>Oryza genome evolution.</title>
        <authorList>
            <person name="Wing R.A."/>
        </authorList>
    </citation>
    <scope>NUCLEOTIDE SEQUENCE</scope>
</reference>
<dbReference type="InterPro" id="IPR009057">
    <property type="entry name" value="Homeodomain-like_sf"/>
</dbReference>
<dbReference type="SMART" id="SM00574">
    <property type="entry name" value="POX"/>
    <property type="match status" value="1"/>
</dbReference>
<comment type="similarity">
    <text evidence="2">Belongs to the TALE/BELL homeobox family.</text>
</comment>
<dbReference type="InterPro" id="IPR006563">
    <property type="entry name" value="POX_dom"/>
</dbReference>
<proteinExistence type="inferred from homology"/>
<dbReference type="Gramene" id="LPERR03G24420.1">
    <property type="protein sequence ID" value="LPERR03G24420.1"/>
    <property type="gene ID" value="LPERR03G24420"/>
</dbReference>
<accession>A0A0D9VXF7</accession>
<evidence type="ECO:0000256" key="3">
    <source>
        <dbReference type="ARBA" id="ARBA00023015"/>
    </source>
</evidence>
<evidence type="ECO:0000256" key="9">
    <source>
        <dbReference type="SAM" id="MobiDB-lite"/>
    </source>
</evidence>
<evidence type="ECO:0000256" key="2">
    <source>
        <dbReference type="ARBA" id="ARBA00006454"/>
    </source>
</evidence>
<dbReference type="PROSITE" id="PS50071">
    <property type="entry name" value="HOMEOBOX_2"/>
    <property type="match status" value="1"/>
</dbReference>
<evidence type="ECO:0000313" key="12">
    <source>
        <dbReference type="Proteomes" id="UP000032180"/>
    </source>
</evidence>
<comment type="subcellular location">
    <subcellularLocation>
        <location evidence="1 8">Nucleus</location>
    </subcellularLocation>
</comment>
<dbReference type="eggNOG" id="KOG0773">
    <property type="taxonomic scope" value="Eukaryota"/>
</dbReference>
<feature type="DNA-binding region" description="Homeobox" evidence="8">
    <location>
        <begin position="249"/>
        <end position="311"/>
    </location>
</feature>
<evidence type="ECO:0000256" key="1">
    <source>
        <dbReference type="ARBA" id="ARBA00004123"/>
    </source>
</evidence>
<dbReference type="InterPro" id="IPR050224">
    <property type="entry name" value="TALE_homeobox"/>
</dbReference>
<dbReference type="Pfam" id="PF05920">
    <property type="entry name" value="Homeobox_KN"/>
    <property type="match status" value="1"/>
</dbReference>
<dbReference type="SUPFAM" id="SSF46689">
    <property type="entry name" value="Homeodomain-like"/>
    <property type="match status" value="1"/>
</dbReference>
<evidence type="ECO:0000259" key="10">
    <source>
        <dbReference type="PROSITE" id="PS50071"/>
    </source>
</evidence>
<reference evidence="12" key="2">
    <citation type="submission" date="2013-12" db="EMBL/GenBank/DDBJ databases">
        <authorList>
            <person name="Yu Y."/>
            <person name="Lee S."/>
            <person name="de Baynast K."/>
            <person name="Wissotski M."/>
            <person name="Liu L."/>
            <person name="Talag J."/>
            <person name="Goicoechea J."/>
            <person name="Angelova A."/>
            <person name="Jetty R."/>
            <person name="Kudrna D."/>
            <person name="Golser W."/>
            <person name="Rivera L."/>
            <person name="Zhang J."/>
            <person name="Wing R."/>
        </authorList>
    </citation>
    <scope>NUCLEOTIDE SEQUENCE</scope>
</reference>
<evidence type="ECO:0000256" key="7">
    <source>
        <dbReference type="ARBA" id="ARBA00023242"/>
    </source>
</evidence>
<dbReference type="CDD" id="cd00086">
    <property type="entry name" value="homeodomain"/>
    <property type="match status" value="1"/>
</dbReference>
<dbReference type="STRING" id="77586.A0A0D9VXF7"/>
<dbReference type="InterPro" id="IPR008422">
    <property type="entry name" value="KN_HD"/>
</dbReference>
<organism evidence="11 12">
    <name type="scientific">Leersia perrieri</name>
    <dbReference type="NCBI Taxonomy" id="77586"/>
    <lineage>
        <taxon>Eukaryota</taxon>
        <taxon>Viridiplantae</taxon>
        <taxon>Streptophyta</taxon>
        <taxon>Embryophyta</taxon>
        <taxon>Tracheophyta</taxon>
        <taxon>Spermatophyta</taxon>
        <taxon>Magnoliopsida</taxon>
        <taxon>Liliopsida</taxon>
        <taxon>Poales</taxon>
        <taxon>Poaceae</taxon>
        <taxon>BOP clade</taxon>
        <taxon>Oryzoideae</taxon>
        <taxon>Oryzeae</taxon>
        <taxon>Oryzinae</taxon>
        <taxon>Leersia</taxon>
    </lineage>
</organism>
<keyword evidence="3" id="KW-0805">Transcription regulation</keyword>
<keyword evidence="5 8" id="KW-0371">Homeobox</keyword>
<dbReference type="GO" id="GO:0005634">
    <property type="term" value="C:nucleus"/>
    <property type="evidence" value="ECO:0007669"/>
    <property type="project" value="UniProtKB-SubCell"/>
</dbReference>
<dbReference type="SMART" id="SM00389">
    <property type="entry name" value="HOX"/>
    <property type="match status" value="1"/>
</dbReference>
<feature type="compositionally biased region" description="Acidic residues" evidence="9">
    <location>
        <begin position="219"/>
        <end position="237"/>
    </location>
</feature>
<dbReference type="PANTHER" id="PTHR11850">
    <property type="entry name" value="HOMEOBOX PROTEIN TRANSCRIPTION FACTORS"/>
    <property type="match status" value="1"/>
</dbReference>
<evidence type="ECO:0000256" key="6">
    <source>
        <dbReference type="ARBA" id="ARBA00023163"/>
    </source>
</evidence>
<keyword evidence="7 8" id="KW-0539">Nucleus</keyword>
<dbReference type="HOGENOM" id="CLU_011058_5_0_1"/>
<dbReference type="Gene3D" id="1.10.10.60">
    <property type="entry name" value="Homeodomain-like"/>
    <property type="match status" value="1"/>
</dbReference>
<keyword evidence="12" id="KW-1185">Reference proteome</keyword>
<dbReference type="InterPro" id="IPR001356">
    <property type="entry name" value="HD"/>
</dbReference>
<feature type="domain" description="Homeobox" evidence="10">
    <location>
        <begin position="247"/>
        <end position="310"/>
    </location>
</feature>
<dbReference type="GO" id="GO:0003677">
    <property type="term" value="F:DNA binding"/>
    <property type="evidence" value="ECO:0007669"/>
    <property type="project" value="UniProtKB-UniRule"/>
</dbReference>
<evidence type="ECO:0000313" key="11">
    <source>
        <dbReference type="EnsemblPlants" id="LPERR03G24420.1"/>
    </source>
</evidence>